<evidence type="ECO:0000313" key="2">
    <source>
        <dbReference type="EMBL" id="POF62288.1"/>
    </source>
</evidence>
<dbReference type="InterPro" id="IPR052336">
    <property type="entry name" value="MlaD_Phospholipid_Transporter"/>
</dbReference>
<proteinExistence type="predicted"/>
<dbReference type="PANTHER" id="PTHR33371:SF4">
    <property type="entry name" value="INTERMEMBRANE PHOSPHOLIPID TRANSPORT SYSTEM BINDING PROTEIN MLAD"/>
    <property type="match status" value="1"/>
</dbReference>
<protein>
    <recommendedName>
        <fullName evidence="1">Mce/MlaD domain-containing protein</fullName>
    </recommendedName>
</protein>
<dbReference type="PANTHER" id="PTHR33371">
    <property type="entry name" value="INTERMEMBRANE PHOSPHOLIPID TRANSPORT SYSTEM BINDING PROTEIN MLAD-RELATED"/>
    <property type="match status" value="1"/>
</dbReference>
<reference evidence="2 3" key="1">
    <citation type="submission" date="2018-01" db="EMBL/GenBank/DDBJ databases">
        <title>Draft Genome Sequence of Komagataeibacter maltaceti LMG 1529, a Vinegar Producing Acetic Acid Bacterium Isolated from Malt Vinegar Brewery Acetifiers.</title>
        <authorList>
            <person name="Zhang Q."/>
            <person name="Hollensteiner J."/>
            <person name="Poehlein A."/>
            <person name="Daniel R."/>
        </authorList>
    </citation>
    <scope>NUCLEOTIDE SEQUENCE [LARGE SCALE GENOMIC DNA]</scope>
    <source>
        <strain evidence="2 3">LMG 1529</strain>
    </source>
</reference>
<comment type="caution">
    <text evidence="2">The sequence shown here is derived from an EMBL/GenBank/DDBJ whole genome shotgun (WGS) entry which is preliminary data.</text>
</comment>
<feature type="domain" description="Mce/MlaD" evidence="1">
    <location>
        <begin position="46"/>
        <end position="134"/>
    </location>
</feature>
<gene>
    <name evidence="2" type="ORF">KMAL_20790</name>
</gene>
<sequence length="322" mass="34527">MAERQTTVGAFVLGGALLGVAAVVLFGKFHPFSATNNAVVIFDGAINGLGIGAPVTLEGVQVGTVENIGIKFDPASHKAYIPVTIQLRADRTKSTEHSQGLTAEGLPDLIRHGLRAELHMQSFVTGQEEIDLSFDPATPPQLHPGMSDLTEIPVRESEMQKLTDTLTTLPLKTIATNADEMLVSIRSLADRLDKDLPPLVTSVKETSDRSRVTVDTATDTIRDLDKRLDVTLASIDRLANSGTQQLDSRGAELHDLLLNSNNTVTEARQTLAGLHDITAPSSADRANLDSSLRDLAAAASALRGFATDVERNPQLLLMGRRN</sequence>
<dbReference type="InterPro" id="IPR003399">
    <property type="entry name" value="Mce/MlaD"/>
</dbReference>
<dbReference type="AlphaFoldDB" id="A0A2S3W0D4"/>
<name>A0A2S3W0D4_9PROT</name>
<organism evidence="2 3">
    <name type="scientific">Novacetimonas maltaceti</name>
    <dbReference type="NCBI Taxonomy" id="1203393"/>
    <lineage>
        <taxon>Bacteria</taxon>
        <taxon>Pseudomonadati</taxon>
        <taxon>Pseudomonadota</taxon>
        <taxon>Alphaproteobacteria</taxon>
        <taxon>Acetobacterales</taxon>
        <taxon>Acetobacteraceae</taxon>
        <taxon>Novacetimonas</taxon>
    </lineage>
</organism>
<dbReference type="Proteomes" id="UP000237344">
    <property type="component" value="Unassembled WGS sequence"/>
</dbReference>
<accession>A0A2S3W0D4</accession>
<dbReference type="Pfam" id="PF02470">
    <property type="entry name" value="MlaD"/>
    <property type="match status" value="1"/>
</dbReference>
<keyword evidence="3" id="KW-1185">Reference proteome</keyword>
<dbReference type="EMBL" id="POTC01000028">
    <property type="protein sequence ID" value="POF62288.1"/>
    <property type="molecule type" value="Genomic_DNA"/>
</dbReference>
<evidence type="ECO:0000259" key="1">
    <source>
        <dbReference type="Pfam" id="PF02470"/>
    </source>
</evidence>
<evidence type="ECO:0000313" key="3">
    <source>
        <dbReference type="Proteomes" id="UP000237344"/>
    </source>
</evidence>
<dbReference type="OrthoDB" id="9806984at2"/>
<dbReference type="RefSeq" id="WP_110095652.1">
    <property type="nucleotide sequence ID" value="NZ_NKUE01000010.1"/>
</dbReference>